<comment type="subcellular location">
    <subcellularLocation>
        <location evidence="1">Membrane</location>
    </subcellularLocation>
</comment>
<comment type="similarity">
    <text evidence="2">Belongs to the UPF0057 (PMP3) family.</text>
</comment>
<feature type="transmembrane region" description="Helical" evidence="6">
    <location>
        <begin position="30"/>
        <end position="52"/>
    </location>
</feature>
<dbReference type="Pfam" id="PF01679">
    <property type="entry name" value="Pmp3"/>
    <property type="match status" value="1"/>
</dbReference>
<gene>
    <name evidence="8" type="ORF">KXQ929_LOCUS16798</name>
</gene>
<evidence type="ECO:0000256" key="2">
    <source>
        <dbReference type="ARBA" id="ARBA00009530"/>
    </source>
</evidence>
<dbReference type="PANTHER" id="PTHR21659:SF42">
    <property type="entry name" value="UPF0057 MEMBRANE PROTEIN ZK632.10-RELATED"/>
    <property type="match status" value="1"/>
</dbReference>
<evidence type="ECO:0000256" key="3">
    <source>
        <dbReference type="ARBA" id="ARBA00022692"/>
    </source>
</evidence>
<dbReference type="GO" id="GO:0016020">
    <property type="term" value="C:membrane"/>
    <property type="evidence" value="ECO:0007669"/>
    <property type="project" value="UniProtKB-SubCell"/>
</dbReference>
<name>A0A819BT37_9BILA</name>
<evidence type="ECO:0000313" key="8">
    <source>
        <dbReference type="EMBL" id="CAF3796846.1"/>
    </source>
</evidence>
<accession>A0A819BT37</accession>
<comment type="caution">
    <text evidence="8">The sequence shown here is derived from an EMBL/GenBank/DDBJ whole genome shotgun (WGS) entry which is preliminary data.</text>
</comment>
<evidence type="ECO:0000256" key="5">
    <source>
        <dbReference type="ARBA" id="ARBA00023136"/>
    </source>
</evidence>
<sequence length="81" mass="9411">MADILLIILAIFIPPLAVFLHQNACNSQVLINLVLTIVGFYVIGIIHAFWVITNYSNKTMSKFLIKLSRTYNRRFHEFRNT</sequence>
<protein>
    <submittedName>
        <fullName evidence="8">Uncharacterized protein</fullName>
    </submittedName>
</protein>
<feature type="chain" id="PRO_5032376986" evidence="7">
    <location>
        <begin position="18"/>
        <end position="81"/>
    </location>
</feature>
<dbReference type="PROSITE" id="PS01309">
    <property type="entry name" value="UPF0057"/>
    <property type="match status" value="1"/>
</dbReference>
<feature type="signal peptide" evidence="7">
    <location>
        <begin position="1"/>
        <end position="17"/>
    </location>
</feature>
<evidence type="ECO:0000256" key="4">
    <source>
        <dbReference type="ARBA" id="ARBA00022989"/>
    </source>
</evidence>
<keyword evidence="5 6" id="KW-0472">Membrane</keyword>
<evidence type="ECO:0000256" key="6">
    <source>
        <dbReference type="SAM" id="Phobius"/>
    </source>
</evidence>
<keyword evidence="3 6" id="KW-0812">Transmembrane</keyword>
<dbReference type="InterPro" id="IPR000612">
    <property type="entry name" value="PMP3"/>
</dbReference>
<dbReference type="Proteomes" id="UP000663868">
    <property type="component" value="Unassembled WGS sequence"/>
</dbReference>
<dbReference type="AlphaFoldDB" id="A0A819BT37"/>
<evidence type="ECO:0000256" key="7">
    <source>
        <dbReference type="SAM" id="SignalP"/>
    </source>
</evidence>
<dbReference type="PANTHER" id="PTHR21659">
    <property type="entry name" value="HYDROPHOBIC PROTEIN RCI2 LOW TEMPERATURE AND SALT RESPONSIVE PROTEIN LTI6 -RELATED"/>
    <property type="match status" value="1"/>
</dbReference>
<organism evidence="8 9">
    <name type="scientific">Adineta steineri</name>
    <dbReference type="NCBI Taxonomy" id="433720"/>
    <lineage>
        <taxon>Eukaryota</taxon>
        <taxon>Metazoa</taxon>
        <taxon>Spiralia</taxon>
        <taxon>Gnathifera</taxon>
        <taxon>Rotifera</taxon>
        <taxon>Eurotatoria</taxon>
        <taxon>Bdelloidea</taxon>
        <taxon>Adinetida</taxon>
        <taxon>Adinetidae</taxon>
        <taxon>Adineta</taxon>
    </lineage>
</organism>
<evidence type="ECO:0000256" key="1">
    <source>
        <dbReference type="ARBA" id="ARBA00004370"/>
    </source>
</evidence>
<keyword evidence="4 6" id="KW-1133">Transmembrane helix</keyword>
<reference evidence="8" key="1">
    <citation type="submission" date="2021-02" db="EMBL/GenBank/DDBJ databases">
        <authorList>
            <person name="Nowell W R."/>
        </authorList>
    </citation>
    <scope>NUCLEOTIDE SEQUENCE</scope>
</reference>
<dbReference type="EMBL" id="CAJOBB010001030">
    <property type="protein sequence ID" value="CAF3796846.1"/>
    <property type="molecule type" value="Genomic_DNA"/>
</dbReference>
<keyword evidence="7" id="KW-0732">Signal</keyword>
<evidence type="ECO:0000313" key="9">
    <source>
        <dbReference type="Proteomes" id="UP000663868"/>
    </source>
</evidence>
<proteinExistence type="inferred from homology"/>